<dbReference type="SUPFAM" id="SSF51182">
    <property type="entry name" value="RmlC-like cupins"/>
    <property type="match status" value="2"/>
</dbReference>
<gene>
    <name evidence="1" type="ORF">HII17_00985</name>
</gene>
<dbReference type="AlphaFoldDB" id="A0A7Y0Q5V2"/>
<dbReference type="RefSeq" id="WP_169073463.1">
    <property type="nucleotide sequence ID" value="NZ_JABBXH010000001.1"/>
</dbReference>
<dbReference type="Proteomes" id="UP000568664">
    <property type="component" value="Unassembled WGS sequence"/>
</dbReference>
<evidence type="ECO:0008006" key="3">
    <source>
        <dbReference type="Google" id="ProtNLM"/>
    </source>
</evidence>
<reference evidence="1 2" key="1">
    <citation type="submission" date="2020-04" db="EMBL/GenBank/DDBJ databases">
        <title>Thalassotalea sp. M1531, isolated from the surface of marine red alga.</title>
        <authorList>
            <person name="Pang L."/>
            <person name="Lu D.-C."/>
        </authorList>
    </citation>
    <scope>NUCLEOTIDE SEQUENCE [LARGE SCALE GENOMIC DNA]</scope>
    <source>
        <strain evidence="1 2">M1531</strain>
    </source>
</reference>
<keyword evidence="2" id="KW-1185">Reference proteome</keyword>
<evidence type="ECO:0000313" key="2">
    <source>
        <dbReference type="Proteomes" id="UP000568664"/>
    </source>
</evidence>
<protein>
    <recommendedName>
        <fullName evidence="3">DUF4437 domain-containing protein</fullName>
    </recommendedName>
</protein>
<sequence>MSREHIEFIQSQQLEWLAHPKLMDVTYKVLSEAKNGKGLTALYTIPEGWSSHRAFTLHCDEELFVLHGELWINDVLHREGSYAYLPRHFERSDIHCSKEALVIRLIAGQDTPVVSFEQPSADTPAMLGVDTITLPWDHSTIDGNLKHLCASRKILRICPVTKAKTFLYSVLPQTFPENNEGKQEYHPTPEEALVLTGDLIGPHGSMRTGAYFWRPPMIPHGPFGSRTGCTCLIRFVGGEHINHWTEAKTGFSFEAPYQPILPDSLAHLSDKPARLRINF</sequence>
<name>A0A7Y0Q5V2_9GAMM</name>
<comment type="caution">
    <text evidence="1">The sequence shown here is derived from an EMBL/GenBank/DDBJ whole genome shotgun (WGS) entry which is preliminary data.</text>
</comment>
<dbReference type="Gene3D" id="2.60.120.10">
    <property type="entry name" value="Jelly Rolls"/>
    <property type="match status" value="1"/>
</dbReference>
<proteinExistence type="predicted"/>
<organism evidence="1 2">
    <name type="scientific">Thalassotalea algicola</name>
    <dbReference type="NCBI Taxonomy" id="2716224"/>
    <lineage>
        <taxon>Bacteria</taxon>
        <taxon>Pseudomonadati</taxon>
        <taxon>Pseudomonadota</taxon>
        <taxon>Gammaproteobacteria</taxon>
        <taxon>Alteromonadales</taxon>
        <taxon>Colwelliaceae</taxon>
        <taxon>Thalassotalea</taxon>
    </lineage>
</organism>
<dbReference type="InterPro" id="IPR011051">
    <property type="entry name" value="RmlC_Cupin_sf"/>
</dbReference>
<evidence type="ECO:0000313" key="1">
    <source>
        <dbReference type="EMBL" id="NMP30122.1"/>
    </source>
</evidence>
<dbReference type="InterPro" id="IPR014710">
    <property type="entry name" value="RmlC-like_jellyroll"/>
</dbReference>
<dbReference type="EMBL" id="JABBXH010000001">
    <property type="protein sequence ID" value="NMP30122.1"/>
    <property type="molecule type" value="Genomic_DNA"/>
</dbReference>
<accession>A0A7Y0Q5V2</accession>